<keyword evidence="3" id="KW-1185">Reference proteome</keyword>
<dbReference type="Proteomes" id="UP000249341">
    <property type="component" value="Unassembled WGS sequence"/>
</dbReference>
<keyword evidence="1" id="KW-0812">Transmembrane</keyword>
<organism evidence="2 3">
    <name type="scientific">Actinoplanes lutulentus</name>
    <dbReference type="NCBI Taxonomy" id="1287878"/>
    <lineage>
        <taxon>Bacteria</taxon>
        <taxon>Bacillati</taxon>
        <taxon>Actinomycetota</taxon>
        <taxon>Actinomycetes</taxon>
        <taxon>Micromonosporales</taxon>
        <taxon>Micromonosporaceae</taxon>
        <taxon>Actinoplanes</taxon>
    </lineage>
</organism>
<evidence type="ECO:0000313" key="3">
    <source>
        <dbReference type="Proteomes" id="UP000249341"/>
    </source>
</evidence>
<feature type="transmembrane region" description="Helical" evidence="1">
    <location>
        <begin position="168"/>
        <end position="185"/>
    </location>
</feature>
<comment type="caution">
    <text evidence="2">The sequence shown here is derived from an EMBL/GenBank/DDBJ whole genome shotgun (WGS) entry which is preliminary data.</text>
</comment>
<feature type="transmembrane region" description="Helical" evidence="1">
    <location>
        <begin position="43"/>
        <end position="66"/>
    </location>
</feature>
<gene>
    <name evidence="2" type="ORF">B0I29_108225</name>
</gene>
<keyword evidence="1" id="KW-1133">Transmembrane helix</keyword>
<feature type="transmembrane region" description="Helical" evidence="1">
    <location>
        <begin position="78"/>
        <end position="96"/>
    </location>
</feature>
<evidence type="ECO:0000313" key="2">
    <source>
        <dbReference type="EMBL" id="RAK36635.1"/>
    </source>
</evidence>
<accession>A0A327ZCF5</accession>
<reference evidence="2 3" key="1">
    <citation type="submission" date="2018-06" db="EMBL/GenBank/DDBJ databases">
        <title>Genomic Encyclopedia of Type Strains, Phase III (KMG-III): the genomes of soil and plant-associated and newly described type strains.</title>
        <authorList>
            <person name="Whitman W."/>
        </authorList>
    </citation>
    <scope>NUCLEOTIDE SEQUENCE [LARGE SCALE GENOMIC DNA]</scope>
    <source>
        <strain evidence="2 3">CGMCC 4.7090</strain>
    </source>
</reference>
<feature type="transmembrane region" description="Helical" evidence="1">
    <location>
        <begin position="138"/>
        <end position="156"/>
    </location>
</feature>
<feature type="transmembrane region" description="Helical" evidence="1">
    <location>
        <begin position="112"/>
        <end position="131"/>
    </location>
</feature>
<evidence type="ECO:0000256" key="1">
    <source>
        <dbReference type="SAM" id="Phobius"/>
    </source>
</evidence>
<proteinExistence type="predicted"/>
<dbReference type="EMBL" id="QLMJ01000008">
    <property type="protein sequence ID" value="RAK36635.1"/>
    <property type="molecule type" value="Genomic_DNA"/>
</dbReference>
<name>A0A327ZCF5_9ACTN</name>
<protein>
    <submittedName>
        <fullName evidence="2">Uncharacterized protein</fullName>
    </submittedName>
</protein>
<sequence>MVGPVVGMLLGVLDAVVNHVPEMLGEGGTASAERGGWSHAAEFAGLILDAGWAWAATAVLAGWWVSRHARVAAGMVRGALAGGVALGFATTSYYGADLLLEGSAWSGVAPRFWLIASVLLGPPLGVVGASIGLPGPAGVVAALVVPAGAALQTTVLPPPAASVMAEPVRWSVWTAAVVAAVLVAGRSRNRSAVTSPASAGRGPLGG</sequence>
<dbReference type="AlphaFoldDB" id="A0A327ZCF5"/>
<keyword evidence="1" id="KW-0472">Membrane</keyword>